<dbReference type="InterPro" id="IPR050145">
    <property type="entry name" value="Centrin_CML-like"/>
</dbReference>
<dbReference type="InterPro" id="IPR011992">
    <property type="entry name" value="EF-hand-dom_pair"/>
</dbReference>
<dbReference type="PaxDb" id="55529-EKX52817"/>
<dbReference type="OrthoDB" id="26525at2759"/>
<dbReference type="STRING" id="905079.L1JWU8"/>
<accession>L1JWU8</accession>
<dbReference type="KEGG" id="gtt:GUITHDRAFT_133247"/>
<name>L1JWU8_GUITC</name>
<proteinExistence type="predicted"/>
<feature type="domain" description="EF-hand" evidence="6">
    <location>
        <begin position="379"/>
        <end position="414"/>
    </location>
</feature>
<evidence type="ECO:0000313" key="9">
    <source>
        <dbReference type="Proteomes" id="UP000011087"/>
    </source>
</evidence>
<dbReference type="eggNOG" id="KOG0027">
    <property type="taxonomic scope" value="Eukaryota"/>
</dbReference>
<feature type="chain" id="PRO_5008771865" description="EF-hand domain-containing protein" evidence="5">
    <location>
        <begin position="24"/>
        <end position="725"/>
    </location>
</feature>
<keyword evidence="9" id="KW-1185">Reference proteome</keyword>
<dbReference type="PROSITE" id="PS00018">
    <property type="entry name" value="EF_HAND_1"/>
    <property type="match status" value="2"/>
</dbReference>
<keyword evidence="2" id="KW-0106">Calcium</keyword>
<dbReference type="InterPro" id="IPR018247">
    <property type="entry name" value="EF_Hand_1_Ca_BS"/>
</dbReference>
<evidence type="ECO:0000256" key="4">
    <source>
        <dbReference type="SAM" id="Phobius"/>
    </source>
</evidence>
<dbReference type="GO" id="GO:0005509">
    <property type="term" value="F:calcium ion binding"/>
    <property type="evidence" value="ECO:0007669"/>
    <property type="project" value="InterPro"/>
</dbReference>
<evidence type="ECO:0000256" key="3">
    <source>
        <dbReference type="SAM" id="MobiDB-lite"/>
    </source>
</evidence>
<dbReference type="SUPFAM" id="SSF47473">
    <property type="entry name" value="EF-hand"/>
    <property type="match status" value="1"/>
</dbReference>
<evidence type="ECO:0000256" key="5">
    <source>
        <dbReference type="SAM" id="SignalP"/>
    </source>
</evidence>
<sequence length="725" mass="80878">MLSIPTSPLLCLLFLCSLLLACCDNATNTTLVANTTNWNSTLTNSTTSNASSIVNASETSTSVVEVGTTSIISNSSGNETATGINGSSSQTVNSSTSVVNQTNGTNHSANHTVNARNNHSKSLHGCLRTRNNFVTGYFYTSLYYFHTRNNFVTGYFYTSLYFFRTRNNSVTGYFYTSLYLYTSLYHSSSQLCKQQDKCNLCHYDLSWGEDKHRLASLSDEHPVISTLAISTVIEGYTVDTFGKTEINMYIDAVSKVLGVDKSRIKDVQDTNKFSQSLTKDALTSQLQSAGLTKAVVSSVDVKAESFQTPSPPASTGRTAFLIMVVLVAVGGFTVLFLVLLFLYKSVFNGKCCEWGGKENRIHQDPQEDHLSIVTGGDAEREREAKTLFVMMDKDGNKAISHMELELGLAAFGFSSAEIEEILFRVFSAGSEEEDELSFERFREAIVPLLTQKTAGKEEEAMALALFKQFDADGNGSISEEELDMAMSKFGFSNEEISRIMYEAEDGTGSIDLPRFKKFVLPYVATVPVSKGGREARSPAQLRGEGEGGEEPSHVPDLYRLVVFDGGDKSLGIVEIQKDTTWKQMLSLLQSKFDLHQLVGLKYVDPRENSKLDYSRNEEEWRRCLEVLCAEEDRELEVDLVTEPPVKAFRIKVPVSEVDKKIHKKKIYFTNFYDREVSFVISSDCESPIIVRIKKMDKEHEEIAIVHLTEEQSKIIHTLKLFVTWS</sequence>
<feature type="region of interest" description="Disordered" evidence="3">
    <location>
        <begin position="77"/>
        <end position="100"/>
    </location>
</feature>
<gene>
    <name evidence="7" type="ORF">GUITHDRAFT_133247</name>
</gene>
<feature type="compositionally biased region" description="Low complexity" evidence="3">
    <location>
        <begin position="85"/>
        <end position="100"/>
    </location>
</feature>
<keyword evidence="5" id="KW-0732">Signal</keyword>
<keyword evidence="1" id="KW-0677">Repeat</keyword>
<dbReference type="EMBL" id="JH992971">
    <property type="protein sequence ID" value="EKX52817.1"/>
    <property type="molecule type" value="Genomic_DNA"/>
</dbReference>
<evidence type="ECO:0000313" key="8">
    <source>
        <dbReference type="EnsemblProtists" id="EKX52817"/>
    </source>
</evidence>
<keyword evidence="4" id="KW-1133">Transmembrane helix</keyword>
<dbReference type="AlphaFoldDB" id="L1JWU8"/>
<reference evidence="8" key="3">
    <citation type="submission" date="2016-03" db="UniProtKB">
        <authorList>
            <consortium name="EnsemblProtists"/>
        </authorList>
    </citation>
    <scope>IDENTIFICATION</scope>
</reference>
<dbReference type="Gene3D" id="1.10.238.10">
    <property type="entry name" value="EF-hand"/>
    <property type="match status" value="2"/>
</dbReference>
<dbReference type="CDD" id="cd00051">
    <property type="entry name" value="EFh"/>
    <property type="match status" value="1"/>
</dbReference>
<dbReference type="Proteomes" id="UP000011087">
    <property type="component" value="Unassembled WGS sequence"/>
</dbReference>
<feature type="signal peptide" evidence="5">
    <location>
        <begin position="1"/>
        <end position="23"/>
    </location>
</feature>
<evidence type="ECO:0000313" key="7">
    <source>
        <dbReference type="EMBL" id="EKX52817.1"/>
    </source>
</evidence>
<evidence type="ECO:0000259" key="6">
    <source>
        <dbReference type="PROSITE" id="PS50222"/>
    </source>
</evidence>
<dbReference type="SMART" id="SM00054">
    <property type="entry name" value="EFh"/>
    <property type="match status" value="2"/>
</dbReference>
<dbReference type="PROSITE" id="PS50222">
    <property type="entry name" value="EF_HAND_2"/>
    <property type="match status" value="2"/>
</dbReference>
<evidence type="ECO:0000256" key="2">
    <source>
        <dbReference type="ARBA" id="ARBA00022837"/>
    </source>
</evidence>
<feature type="region of interest" description="Disordered" evidence="3">
    <location>
        <begin position="531"/>
        <end position="553"/>
    </location>
</feature>
<dbReference type="InterPro" id="IPR002048">
    <property type="entry name" value="EF_hand_dom"/>
</dbReference>
<feature type="transmembrane region" description="Helical" evidence="4">
    <location>
        <begin position="319"/>
        <end position="343"/>
    </location>
</feature>
<evidence type="ECO:0000256" key="1">
    <source>
        <dbReference type="ARBA" id="ARBA00022737"/>
    </source>
</evidence>
<organism evidence="7">
    <name type="scientific">Guillardia theta (strain CCMP2712)</name>
    <name type="common">Cryptophyte</name>
    <dbReference type="NCBI Taxonomy" id="905079"/>
    <lineage>
        <taxon>Eukaryota</taxon>
        <taxon>Cryptophyceae</taxon>
        <taxon>Pyrenomonadales</taxon>
        <taxon>Geminigeraceae</taxon>
        <taxon>Guillardia</taxon>
    </lineage>
</organism>
<reference evidence="7 9" key="1">
    <citation type="journal article" date="2012" name="Nature">
        <title>Algal genomes reveal evolutionary mosaicism and the fate of nucleomorphs.</title>
        <authorList>
            <consortium name="DOE Joint Genome Institute"/>
            <person name="Curtis B.A."/>
            <person name="Tanifuji G."/>
            <person name="Burki F."/>
            <person name="Gruber A."/>
            <person name="Irimia M."/>
            <person name="Maruyama S."/>
            <person name="Arias M.C."/>
            <person name="Ball S.G."/>
            <person name="Gile G.H."/>
            <person name="Hirakawa Y."/>
            <person name="Hopkins J.F."/>
            <person name="Kuo A."/>
            <person name="Rensing S.A."/>
            <person name="Schmutz J."/>
            <person name="Symeonidi A."/>
            <person name="Elias M."/>
            <person name="Eveleigh R.J."/>
            <person name="Herman E.K."/>
            <person name="Klute M.J."/>
            <person name="Nakayama T."/>
            <person name="Obornik M."/>
            <person name="Reyes-Prieto A."/>
            <person name="Armbrust E.V."/>
            <person name="Aves S.J."/>
            <person name="Beiko R.G."/>
            <person name="Coutinho P."/>
            <person name="Dacks J.B."/>
            <person name="Durnford D.G."/>
            <person name="Fast N.M."/>
            <person name="Green B.R."/>
            <person name="Grisdale C.J."/>
            <person name="Hempel F."/>
            <person name="Henrissat B."/>
            <person name="Hoppner M.P."/>
            <person name="Ishida K."/>
            <person name="Kim E."/>
            <person name="Koreny L."/>
            <person name="Kroth P.G."/>
            <person name="Liu Y."/>
            <person name="Malik S.B."/>
            <person name="Maier U.G."/>
            <person name="McRose D."/>
            <person name="Mock T."/>
            <person name="Neilson J.A."/>
            <person name="Onodera N.T."/>
            <person name="Poole A.M."/>
            <person name="Pritham E.J."/>
            <person name="Richards T.A."/>
            <person name="Rocap G."/>
            <person name="Roy S.W."/>
            <person name="Sarai C."/>
            <person name="Schaack S."/>
            <person name="Shirato S."/>
            <person name="Slamovits C.H."/>
            <person name="Spencer D.F."/>
            <person name="Suzuki S."/>
            <person name="Worden A.Z."/>
            <person name="Zauner S."/>
            <person name="Barry K."/>
            <person name="Bell C."/>
            <person name="Bharti A.K."/>
            <person name="Crow J.A."/>
            <person name="Grimwood J."/>
            <person name="Kramer R."/>
            <person name="Lindquist E."/>
            <person name="Lucas S."/>
            <person name="Salamov A."/>
            <person name="McFadden G.I."/>
            <person name="Lane C.E."/>
            <person name="Keeling P.J."/>
            <person name="Gray M.W."/>
            <person name="Grigoriev I.V."/>
            <person name="Archibald J.M."/>
        </authorList>
    </citation>
    <scope>NUCLEOTIDE SEQUENCE</scope>
    <source>
        <strain evidence="7 9">CCMP2712</strain>
    </source>
</reference>
<dbReference type="PANTHER" id="PTHR23050">
    <property type="entry name" value="CALCIUM BINDING PROTEIN"/>
    <property type="match status" value="1"/>
</dbReference>
<keyword evidence="4" id="KW-0472">Membrane</keyword>
<protein>
    <recommendedName>
        <fullName evidence="6">EF-hand domain-containing protein</fullName>
    </recommendedName>
</protein>
<dbReference type="EnsemblProtists" id="EKX52817">
    <property type="protein sequence ID" value="EKX52817"/>
    <property type="gene ID" value="GUITHDRAFT_133247"/>
</dbReference>
<keyword evidence="4" id="KW-0812">Transmembrane</keyword>
<reference evidence="9" key="2">
    <citation type="submission" date="2012-11" db="EMBL/GenBank/DDBJ databases">
        <authorList>
            <person name="Kuo A."/>
            <person name="Curtis B.A."/>
            <person name="Tanifuji G."/>
            <person name="Burki F."/>
            <person name="Gruber A."/>
            <person name="Irimia M."/>
            <person name="Maruyama S."/>
            <person name="Arias M.C."/>
            <person name="Ball S.G."/>
            <person name="Gile G.H."/>
            <person name="Hirakawa Y."/>
            <person name="Hopkins J.F."/>
            <person name="Rensing S.A."/>
            <person name="Schmutz J."/>
            <person name="Symeonidi A."/>
            <person name="Elias M."/>
            <person name="Eveleigh R.J."/>
            <person name="Herman E.K."/>
            <person name="Klute M.J."/>
            <person name="Nakayama T."/>
            <person name="Obornik M."/>
            <person name="Reyes-Prieto A."/>
            <person name="Armbrust E.V."/>
            <person name="Aves S.J."/>
            <person name="Beiko R.G."/>
            <person name="Coutinho P."/>
            <person name="Dacks J.B."/>
            <person name="Durnford D.G."/>
            <person name="Fast N.M."/>
            <person name="Green B.R."/>
            <person name="Grisdale C."/>
            <person name="Hempe F."/>
            <person name="Henrissat B."/>
            <person name="Hoppner M.P."/>
            <person name="Ishida K.-I."/>
            <person name="Kim E."/>
            <person name="Koreny L."/>
            <person name="Kroth P.G."/>
            <person name="Liu Y."/>
            <person name="Malik S.-B."/>
            <person name="Maier U.G."/>
            <person name="McRose D."/>
            <person name="Mock T."/>
            <person name="Neilson J.A."/>
            <person name="Onodera N.T."/>
            <person name="Poole A.M."/>
            <person name="Pritham E.J."/>
            <person name="Richards T.A."/>
            <person name="Rocap G."/>
            <person name="Roy S.W."/>
            <person name="Sarai C."/>
            <person name="Schaack S."/>
            <person name="Shirato S."/>
            <person name="Slamovits C.H."/>
            <person name="Spencer D.F."/>
            <person name="Suzuki S."/>
            <person name="Worden A.Z."/>
            <person name="Zauner S."/>
            <person name="Barry K."/>
            <person name="Bell C."/>
            <person name="Bharti A.K."/>
            <person name="Crow J.A."/>
            <person name="Grimwood J."/>
            <person name="Kramer R."/>
            <person name="Lindquist E."/>
            <person name="Lucas S."/>
            <person name="Salamov A."/>
            <person name="McFadden G.I."/>
            <person name="Lane C.E."/>
            <person name="Keeling P.J."/>
            <person name="Gray M.W."/>
            <person name="Grigoriev I.V."/>
            <person name="Archibald J.M."/>
        </authorList>
    </citation>
    <scope>NUCLEOTIDE SEQUENCE</scope>
    <source>
        <strain evidence="9">CCMP2712</strain>
    </source>
</reference>
<feature type="domain" description="EF-hand" evidence="6">
    <location>
        <begin position="457"/>
        <end position="492"/>
    </location>
</feature>
<dbReference type="GeneID" id="17309734"/>
<dbReference type="RefSeq" id="XP_005839797.1">
    <property type="nucleotide sequence ID" value="XM_005839740.1"/>
</dbReference>
<dbReference type="HOGENOM" id="CLU_381961_0_0_1"/>